<dbReference type="Pfam" id="PF07484">
    <property type="entry name" value="Collar"/>
    <property type="match status" value="1"/>
</dbReference>
<evidence type="ECO:0000313" key="4">
    <source>
        <dbReference type="Proteomes" id="UP000071644"/>
    </source>
</evidence>
<sequence length="2168" mass="229548">MTLGGKQAAFAASNSGMSLKLTHVQFGMGMYDPKGTETALKKPVGSRITLAGGARPTQYQIRMLAAWREDLGGETPVTEIGYYAGNVLAFVWSNKEGEAAFIKTDGVPAVLFSDIAFESVPAGSVDITVDPAEQIALAALAAHESASNAHPQYVEHALFPDAQADMWMSVTGSANALVLTPPIDVKVPAYKTGQAFRFKAAYSSTGPVSANIAGLGAKAVVKTGGTVLAPGDLRVGAIYDLIYDGARFQLAGGVGGGQFYVEWPTVATANQTTFSGAYTPGSEMVFVNGDKLAKDKYTATDGQSYTLSTGVAAGALVTMVAFSTFAVADTYTKGEYQSFVATLGQAQDKATKVVDRWMNPNLVHAAITARTQSTLYETTAGALLVPGSFGAGATKLNATSSIDNLTASGTYGWGTATTGRPVDGEAGEVIHMTGDTTAFATQLVTSHTSKRAWLRRKNNNSWSQVELFTSDNQLSIGTSPQSAREALELGNAAQATLTSNARDSTVGRVLRVGDFGLGTTDLVDLQLDMDTLTATGFYLVTASSTNAPMPGSTGMVIVMTNASKWTQQLFMPQGSTRMFQRASNNGVWTAWTESWSSSNLVKTSKNSDSTLGRMLQVGDFGIGSLDLAANNIVDDVDDVTLPNGTYGVNSQTLGSKPNTWGILQVVGRKNQAGTSARITQTFIETDAGYPREWKRAYKASGSSWSDWVEVWTGQNAQKTQSTTDTTAGRLVRVGDYGLGAQLSVIDANDAIVAGFYRLDGTYKNSPVANAPVWLLVQVFNSSVVQYASLAGTPTADLWIRKKVGATGVWGPWAEFSKVGDFGVGATTMAGIKNIDDQSLANGWYAVISATVGDKPASFGVLQVSGRNNFSGSGGRVAQTFFATDGVPRMWSRTYTGTGPDTAWSAWAESWTRANLQKTESVDDSTVGRMLKVGDFGIGSVAAVSLGANSLDDIAASGFYFGVKGTTPGVWPSGQAKCDLNSPVIIHAAANTSASQSQLLIDRDSNTFYYRGRASSAWKPWVKVATPEDITTALALVGLGLTGAANAIAGGTDLNKIVTSGSYGQSQNAQASLSLNYPIAKAGSLFVQNGGTAITTQLYQEYDTGRVWNRSRYNQTWSAWSMCWDTDTLAKTESATDTTAGRLLKVGDFGLGGQLAVTDANDAVLSGFYRLSSPYKNSPFQDKPSFLLVLAYDTNVVQYASVAGNTTADLWVRKKLWSTGAWGAWTEVVKVGDYGLGAVSLPYITDINDQSLGNGWYAVNPAVSGDRPDGGNYGVLLVSGRANKAGNGGRVAQTFFSTEGTAPRVWNRIFYGTTSLLTWSAWVESWTTGNLEKTESAWDATAGRMLKVGDFGLGSGGVPLNGTNIDNLFASGFYFGAKGTTPGTWPSGAKTCDLNYPLVIHVAAPQNTAAHGQYLMDRDTNTVYYRARTSSWKPWQKMATTGDITDALGAVGLGLTGVANAIPAGSNLNNYVTSGSFGQALNAQTSLDLNYPIAKAGTLFVQNGGTGITTQLYQEFSNGRTWNRSRYNDVWSTWSMCWDTDTLVKTSGDLDSTPGRMLKVGDYGIGLTKAPKTVIASEAEWAKPAGWSGFIDVAATKAKGVTVPTSVTGVMPTYGMWQILGRRDAQDGYTGVFTDYGTGRMWIGYQTVGGNPIIFKEVLSETNVSPFALTLLDDVNQAAAQATLGIPALINSLVYGITTKDISGKNNVTLTATEAAAGVLWFTGTLTGNVDVIVPLGQSKWTVYNRTSGDFGVRIKTASGVGQWVPQGMQADIVNGGTNCYFGANAFPEGKFNGPLTVESTNGLRLIDSGRKYGTIWRNDGTTLYLLLTALNDPEGGWSALRPFQVELATGMPSFANGAKVAAPPARDKSTQAPNSAWVQNEIEYNTRRYTSVGIGASGNITLSAANAGRWTNMTAVGSTATLPSSSSIGDGLVYQIRNQAAGDVNITHPGGNIQQELGNNKATMVLKYNEWVELTSSGTSYWITGRGKLEEVATVSLLGDRVGEVAFFAGDTPPDGFMKRNGAAISRTTYSALFAKIGTTYGAGDGSNTFNLPDDRGLFVRGWSDGADYDPGRVFGSIQEGQNAAHNHKAYTAAAGAHSHTMTFIRERITAGFVMEGGNAVFGDQLSDGTQTLTSSTYPAHVHTVSVHDSGGDEARPVNRAYLPCIKY</sequence>
<gene>
    <name evidence="3" type="ORF">NS96R_14050</name>
</gene>
<evidence type="ECO:0000259" key="2">
    <source>
        <dbReference type="Pfam" id="PF21446"/>
    </source>
</evidence>
<protein>
    <recommendedName>
        <fullName evidence="5">Tail fiber protein</fullName>
    </recommendedName>
</protein>
<dbReference type="InterPro" id="IPR048390">
    <property type="entry name" value="Gp34_trimer"/>
</dbReference>
<comment type="caution">
    <text evidence="3">The sequence shown here is derived from an EMBL/GenBank/DDBJ whole genome shotgun (WGS) entry which is preliminary data.</text>
</comment>
<dbReference type="CDD" id="cd19958">
    <property type="entry name" value="pyocin_knob"/>
    <property type="match status" value="8"/>
</dbReference>
<proteinExistence type="predicted"/>
<dbReference type="SUPFAM" id="SSF88874">
    <property type="entry name" value="Receptor-binding domain of short tail fibre protein gp12"/>
    <property type="match status" value="1"/>
</dbReference>
<organism evidence="3 4">
    <name type="scientific">Pseudomonas parafulva</name>
    <dbReference type="NCBI Taxonomy" id="157782"/>
    <lineage>
        <taxon>Bacteria</taxon>
        <taxon>Pseudomonadati</taxon>
        <taxon>Pseudomonadota</taxon>
        <taxon>Gammaproteobacteria</taxon>
        <taxon>Pseudomonadales</taxon>
        <taxon>Pseudomonadaceae</taxon>
        <taxon>Pseudomonas</taxon>
    </lineage>
</organism>
<dbReference type="Proteomes" id="UP000071644">
    <property type="component" value="Unassembled WGS sequence"/>
</dbReference>
<dbReference type="Pfam" id="PF21446">
    <property type="entry name" value="Gp34_trimer"/>
    <property type="match status" value="1"/>
</dbReference>
<dbReference type="InterPro" id="IPR037053">
    <property type="entry name" value="Phage_tail_collar_dom_sf"/>
</dbReference>
<dbReference type="EMBL" id="LDSN01000036">
    <property type="protein sequence ID" value="KTT16874.1"/>
    <property type="molecule type" value="Genomic_DNA"/>
</dbReference>
<feature type="domain" description="Long-tail fiber proximal subunit trimerization" evidence="2">
    <location>
        <begin position="1782"/>
        <end position="1844"/>
    </location>
</feature>
<name>A0AAJ0PEL0_9PSED</name>
<evidence type="ECO:0008006" key="5">
    <source>
        <dbReference type="Google" id="ProtNLM"/>
    </source>
</evidence>
<feature type="domain" description="Phage tail collar" evidence="1">
    <location>
        <begin position="2003"/>
        <end position="2060"/>
    </location>
</feature>
<dbReference type="Gene3D" id="3.90.1340.10">
    <property type="entry name" value="Phage tail collar domain"/>
    <property type="match status" value="1"/>
</dbReference>
<reference evidence="3 4" key="1">
    <citation type="journal article" date="2016" name="Front. Microbiol.">
        <title>Genomic Resource of Rice Seed Associated Bacteria.</title>
        <authorList>
            <person name="Midha S."/>
            <person name="Bansal K."/>
            <person name="Sharma S."/>
            <person name="Kumar N."/>
            <person name="Patil P.P."/>
            <person name="Chaudhry V."/>
            <person name="Patil P.B."/>
        </authorList>
    </citation>
    <scope>NUCLEOTIDE SEQUENCE [LARGE SCALE GENOMIC DNA]</scope>
    <source>
        <strain evidence="3 4">NS96</strain>
    </source>
</reference>
<dbReference type="InterPro" id="IPR011083">
    <property type="entry name" value="Phage_tail_collar_dom"/>
</dbReference>
<evidence type="ECO:0000259" key="1">
    <source>
        <dbReference type="Pfam" id="PF07484"/>
    </source>
</evidence>
<accession>A0AAJ0PEL0</accession>
<evidence type="ECO:0000313" key="3">
    <source>
        <dbReference type="EMBL" id="KTT16874.1"/>
    </source>
</evidence>